<comment type="similarity">
    <text evidence="1 5">Belongs to the universal ribosomal protein uL29 family.</text>
</comment>
<dbReference type="NCBIfam" id="TIGR00012">
    <property type="entry name" value="L29"/>
    <property type="match status" value="1"/>
</dbReference>
<accession>A0A1F8F5C1</accession>
<dbReference type="InterPro" id="IPR036049">
    <property type="entry name" value="Ribosomal_uL29_sf"/>
</dbReference>
<dbReference type="GO" id="GO:0006412">
    <property type="term" value="P:translation"/>
    <property type="evidence" value="ECO:0007669"/>
    <property type="project" value="UniProtKB-UniRule"/>
</dbReference>
<evidence type="ECO:0000256" key="5">
    <source>
        <dbReference type="HAMAP-Rule" id="MF_00374"/>
    </source>
</evidence>
<evidence type="ECO:0000256" key="1">
    <source>
        <dbReference type="ARBA" id="ARBA00009254"/>
    </source>
</evidence>
<dbReference type="InterPro" id="IPR001854">
    <property type="entry name" value="Ribosomal_uL29"/>
</dbReference>
<dbReference type="AlphaFoldDB" id="A0A1F8F5C1"/>
<sequence>MKKNELQNKGRNELLSLLDELRGKLLQLDFERTEKRIKDSSQVKKTKQEIARALTAIKSAK</sequence>
<evidence type="ECO:0000313" key="7">
    <source>
        <dbReference type="Proteomes" id="UP000178023"/>
    </source>
</evidence>
<protein>
    <recommendedName>
        <fullName evidence="4 5">Large ribosomal subunit protein uL29</fullName>
    </recommendedName>
</protein>
<dbReference type="SUPFAM" id="SSF46561">
    <property type="entry name" value="Ribosomal protein L29 (L29p)"/>
    <property type="match status" value="1"/>
</dbReference>
<reference evidence="6 7" key="1">
    <citation type="journal article" date="2016" name="Nat. Commun.">
        <title>Thousands of microbial genomes shed light on interconnected biogeochemical processes in an aquifer system.</title>
        <authorList>
            <person name="Anantharaman K."/>
            <person name="Brown C.T."/>
            <person name="Hug L.A."/>
            <person name="Sharon I."/>
            <person name="Castelle C.J."/>
            <person name="Probst A.J."/>
            <person name="Thomas B.C."/>
            <person name="Singh A."/>
            <person name="Wilkins M.J."/>
            <person name="Karaoz U."/>
            <person name="Brodie E.L."/>
            <person name="Williams K.H."/>
            <person name="Hubbard S.S."/>
            <person name="Banfield J.F."/>
        </authorList>
    </citation>
    <scope>NUCLEOTIDE SEQUENCE [LARGE SCALE GENOMIC DNA]</scope>
</reference>
<dbReference type="Proteomes" id="UP000178023">
    <property type="component" value="Unassembled WGS sequence"/>
</dbReference>
<dbReference type="EMBL" id="MGJL01000007">
    <property type="protein sequence ID" value="OGN08342.1"/>
    <property type="molecule type" value="Genomic_DNA"/>
</dbReference>
<name>A0A1F8F5C1_9BACT</name>
<dbReference type="GO" id="GO:0003735">
    <property type="term" value="F:structural constituent of ribosome"/>
    <property type="evidence" value="ECO:0007669"/>
    <property type="project" value="InterPro"/>
</dbReference>
<proteinExistence type="inferred from homology"/>
<evidence type="ECO:0000313" key="6">
    <source>
        <dbReference type="EMBL" id="OGN08342.1"/>
    </source>
</evidence>
<dbReference type="HAMAP" id="MF_00374">
    <property type="entry name" value="Ribosomal_uL29"/>
    <property type="match status" value="1"/>
</dbReference>
<dbReference type="GO" id="GO:0005840">
    <property type="term" value="C:ribosome"/>
    <property type="evidence" value="ECO:0007669"/>
    <property type="project" value="UniProtKB-KW"/>
</dbReference>
<comment type="caution">
    <text evidence="6">The sequence shown here is derived from an EMBL/GenBank/DDBJ whole genome shotgun (WGS) entry which is preliminary data.</text>
</comment>
<evidence type="ECO:0000256" key="2">
    <source>
        <dbReference type="ARBA" id="ARBA00022980"/>
    </source>
</evidence>
<evidence type="ECO:0000256" key="3">
    <source>
        <dbReference type="ARBA" id="ARBA00023274"/>
    </source>
</evidence>
<gene>
    <name evidence="5" type="primary">rpmC</name>
    <name evidence="6" type="ORF">A2750_00830</name>
</gene>
<keyword evidence="3 5" id="KW-0687">Ribonucleoprotein</keyword>
<evidence type="ECO:0000256" key="4">
    <source>
        <dbReference type="ARBA" id="ARBA00035204"/>
    </source>
</evidence>
<keyword evidence="2 5" id="KW-0689">Ribosomal protein</keyword>
<dbReference type="Pfam" id="PF00831">
    <property type="entry name" value="Ribosomal_L29"/>
    <property type="match status" value="1"/>
</dbReference>
<dbReference type="GO" id="GO:1990904">
    <property type="term" value="C:ribonucleoprotein complex"/>
    <property type="evidence" value="ECO:0007669"/>
    <property type="project" value="UniProtKB-KW"/>
</dbReference>
<dbReference type="Gene3D" id="1.10.287.310">
    <property type="match status" value="1"/>
</dbReference>
<organism evidence="6 7">
    <name type="scientific">Candidatus Yanofskybacteria bacterium RIFCSPHIGHO2_01_FULL_45_42</name>
    <dbReference type="NCBI Taxonomy" id="1802671"/>
    <lineage>
        <taxon>Bacteria</taxon>
        <taxon>Candidatus Yanofskyibacteriota</taxon>
    </lineage>
</organism>